<reference evidence="4" key="1">
    <citation type="submission" date="2025-08" db="UniProtKB">
        <authorList>
            <consortium name="RefSeq"/>
        </authorList>
    </citation>
    <scope>IDENTIFICATION</scope>
    <source>
        <strain evidence="4">11010-0011.00</strain>
        <tissue evidence="4">Whole body</tissue>
    </source>
</reference>
<dbReference type="RefSeq" id="XP_030384555.1">
    <property type="nucleotide sequence ID" value="XM_030528695.1"/>
</dbReference>
<proteinExistence type="predicted"/>
<evidence type="ECO:0000313" key="3">
    <source>
        <dbReference type="Proteomes" id="UP000504634"/>
    </source>
</evidence>
<keyword evidence="1" id="KW-0472">Membrane</keyword>
<dbReference type="OrthoDB" id="7971458at2759"/>
<keyword evidence="2" id="KW-0732">Signal</keyword>
<feature type="signal peptide" evidence="2">
    <location>
        <begin position="1"/>
        <end position="20"/>
    </location>
</feature>
<evidence type="ECO:0000256" key="2">
    <source>
        <dbReference type="SAM" id="SignalP"/>
    </source>
</evidence>
<feature type="transmembrane region" description="Helical" evidence="1">
    <location>
        <begin position="56"/>
        <end position="75"/>
    </location>
</feature>
<accession>A0A6J2U983</accession>
<name>A0A6J2U983_DROLE</name>
<dbReference type="AlphaFoldDB" id="A0A6J2U983"/>
<dbReference type="GeneID" id="115631851"/>
<organism evidence="3 4">
    <name type="scientific">Drosophila lebanonensis</name>
    <name type="common">Fruit fly</name>
    <name type="synonym">Scaptodrosophila lebanonensis</name>
    <dbReference type="NCBI Taxonomy" id="7225"/>
    <lineage>
        <taxon>Eukaryota</taxon>
        <taxon>Metazoa</taxon>
        <taxon>Ecdysozoa</taxon>
        <taxon>Arthropoda</taxon>
        <taxon>Hexapoda</taxon>
        <taxon>Insecta</taxon>
        <taxon>Pterygota</taxon>
        <taxon>Neoptera</taxon>
        <taxon>Endopterygota</taxon>
        <taxon>Diptera</taxon>
        <taxon>Brachycera</taxon>
        <taxon>Muscomorpha</taxon>
        <taxon>Ephydroidea</taxon>
        <taxon>Drosophilidae</taxon>
        <taxon>Scaptodrosophila</taxon>
    </lineage>
</organism>
<keyword evidence="1" id="KW-0812">Transmembrane</keyword>
<evidence type="ECO:0000256" key="1">
    <source>
        <dbReference type="SAM" id="Phobius"/>
    </source>
</evidence>
<protein>
    <submittedName>
        <fullName evidence="4">Uncharacterized protein LOC115631851</fullName>
    </submittedName>
</protein>
<dbReference type="Proteomes" id="UP000504634">
    <property type="component" value="Unplaced"/>
</dbReference>
<keyword evidence="1" id="KW-1133">Transmembrane helix</keyword>
<gene>
    <name evidence="4" type="primary">LOC115631851</name>
</gene>
<sequence length="105" mass="12149">MSFALMRKLLLLPIKRVCVGAENRQNVGGGPLKIQVRHHWPIAGPPRWPMSTGQRFIMGWGSLIIMMIIPFWALFQVPRWSALHNNLPYGEEEKDNEEEVDNKEK</sequence>
<feature type="chain" id="PRO_5026727726" evidence="2">
    <location>
        <begin position="21"/>
        <end position="105"/>
    </location>
</feature>
<keyword evidence="3" id="KW-1185">Reference proteome</keyword>
<evidence type="ECO:0000313" key="4">
    <source>
        <dbReference type="RefSeq" id="XP_030384555.1"/>
    </source>
</evidence>